<dbReference type="SMART" id="SM00434">
    <property type="entry name" value="TOP4c"/>
    <property type="match status" value="1"/>
</dbReference>
<comment type="subunit">
    <text evidence="8">Heterotetramer composed of ParC and ParE.</text>
</comment>
<dbReference type="InterPro" id="IPR050220">
    <property type="entry name" value="Type_II_DNA_Topoisomerases"/>
</dbReference>
<dbReference type="PROSITE" id="PS52040">
    <property type="entry name" value="TOPO_IIA"/>
    <property type="match status" value="1"/>
</dbReference>
<proteinExistence type="inferred from homology"/>
<dbReference type="EMBL" id="MEYH01000030">
    <property type="protein sequence ID" value="OGD16580.1"/>
    <property type="molecule type" value="Genomic_DNA"/>
</dbReference>
<keyword evidence="7 9" id="KW-0413">Isomerase</keyword>
<comment type="caution">
    <text evidence="12">The sequence shown here is derived from an EMBL/GenBank/DDBJ whole genome shotgun (WGS) entry which is preliminary data.</text>
</comment>
<dbReference type="STRING" id="1797291.A2V47_02100"/>
<dbReference type="InterPro" id="IPR013758">
    <property type="entry name" value="Topo_IIA_A/C_ab"/>
</dbReference>
<comment type="subcellular location">
    <subcellularLocation>
        <location evidence="9">Cytoplasm</location>
    </subcellularLocation>
</comment>
<evidence type="ECO:0000256" key="5">
    <source>
        <dbReference type="ARBA" id="ARBA00023029"/>
    </source>
</evidence>
<name>A0A1F5ADJ4_9BACT</name>
<dbReference type="NCBIfam" id="NF004043">
    <property type="entry name" value="PRK05560.1"/>
    <property type="match status" value="1"/>
</dbReference>
<evidence type="ECO:0000256" key="8">
    <source>
        <dbReference type="ARBA" id="ARBA00063644"/>
    </source>
</evidence>
<dbReference type="Proteomes" id="UP000177701">
    <property type="component" value="Unassembled WGS sequence"/>
</dbReference>
<dbReference type="Gene3D" id="3.30.1360.40">
    <property type="match status" value="1"/>
</dbReference>
<evidence type="ECO:0000256" key="9">
    <source>
        <dbReference type="HAMAP-Rule" id="MF_01897"/>
    </source>
</evidence>
<dbReference type="FunFam" id="3.30.1360.40:FF:000002">
    <property type="entry name" value="DNA gyrase subunit A"/>
    <property type="match status" value="1"/>
</dbReference>
<evidence type="ECO:0000313" key="12">
    <source>
        <dbReference type="EMBL" id="OGD16580.1"/>
    </source>
</evidence>
<feature type="domain" description="Topo IIA-type catalytic" evidence="11">
    <location>
        <begin position="18"/>
        <end position="494"/>
    </location>
</feature>
<comment type="subunit">
    <text evidence="9">Heterotetramer, composed of two GyrA and two GyrB chains. In the heterotetramer, GyrA contains the active site tyrosine that forms a transient covalent intermediate with DNA, while GyrB binds cofactors and catalyzes ATP hydrolysis.</text>
</comment>
<feature type="active site" description="O-(5'-phospho-DNA)-tyrosine intermediate" evidence="9 10">
    <location>
        <position position="106"/>
    </location>
</feature>
<dbReference type="Pfam" id="PF00521">
    <property type="entry name" value="DNA_topoisoIV"/>
    <property type="match status" value="1"/>
</dbReference>
<dbReference type="GO" id="GO:0009330">
    <property type="term" value="C:DNA topoisomerase type II (double strand cut, ATP-hydrolyzing) complex"/>
    <property type="evidence" value="ECO:0007669"/>
    <property type="project" value="TreeGrafter"/>
</dbReference>
<dbReference type="InterPro" id="IPR005743">
    <property type="entry name" value="GyrA"/>
</dbReference>
<dbReference type="FunFam" id="3.90.199.10:FF:000001">
    <property type="entry name" value="DNA gyrase subunit A"/>
    <property type="match status" value="1"/>
</dbReference>
<evidence type="ECO:0000256" key="2">
    <source>
        <dbReference type="ARBA" id="ARBA00008263"/>
    </source>
</evidence>
<dbReference type="SUPFAM" id="SSF56719">
    <property type="entry name" value="Type II DNA topoisomerase"/>
    <property type="match status" value="1"/>
</dbReference>
<keyword evidence="4 9" id="KW-0067">ATP-binding</keyword>
<dbReference type="InterPro" id="IPR013757">
    <property type="entry name" value="Topo_IIA_A_a_sf"/>
</dbReference>
<dbReference type="GO" id="GO:0005737">
    <property type="term" value="C:cytoplasm"/>
    <property type="evidence" value="ECO:0007669"/>
    <property type="project" value="UniProtKB-SubCell"/>
</dbReference>
<dbReference type="PANTHER" id="PTHR43493:SF5">
    <property type="entry name" value="DNA GYRASE SUBUNIT A, CHLOROPLASTIC_MITOCHONDRIAL"/>
    <property type="match status" value="1"/>
</dbReference>
<keyword evidence="5 9" id="KW-0799">Topoisomerase</keyword>
<keyword evidence="6 9" id="KW-0238">DNA-binding</keyword>
<reference evidence="12 13" key="1">
    <citation type="journal article" date="2016" name="Nat. Commun.">
        <title>Thousands of microbial genomes shed light on interconnected biogeochemical processes in an aquifer system.</title>
        <authorList>
            <person name="Anantharaman K."/>
            <person name="Brown C.T."/>
            <person name="Hug L.A."/>
            <person name="Sharon I."/>
            <person name="Castelle C.J."/>
            <person name="Probst A.J."/>
            <person name="Thomas B.C."/>
            <person name="Singh A."/>
            <person name="Wilkins M.J."/>
            <person name="Karaoz U."/>
            <person name="Brodie E.L."/>
            <person name="Williams K.H."/>
            <person name="Hubbard S.S."/>
            <person name="Banfield J.F."/>
        </authorList>
    </citation>
    <scope>NUCLEOTIDE SEQUENCE [LARGE SCALE GENOMIC DNA]</scope>
</reference>
<keyword evidence="3 9" id="KW-0547">Nucleotide-binding</keyword>
<dbReference type="InterPro" id="IPR035516">
    <property type="entry name" value="Gyrase/topoIV_suA_C"/>
</dbReference>
<evidence type="ECO:0000259" key="11">
    <source>
        <dbReference type="PROSITE" id="PS52040"/>
    </source>
</evidence>
<evidence type="ECO:0000256" key="7">
    <source>
        <dbReference type="ARBA" id="ARBA00023235"/>
    </source>
</evidence>
<protein>
    <recommendedName>
        <fullName evidence="9">DNA gyrase subunit A</fullName>
        <ecNumber evidence="9">5.6.2.2</ecNumber>
    </recommendedName>
</protein>
<dbReference type="FunFam" id="1.10.268.10:FF:000001">
    <property type="entry name" value="DNA gyrase subunit A"/>
    <property type="match status" value="1"/>
</dbReference>
<dbReference type="GO" id="GO:0006265">
    <property type="term" value="P:DNA topological change"/>
    <property type="evidence" value="ECO:0007669"/>
    <property type="project" value="UniProtKB-UniRule"/>
</dbReference>
<dbReference type="EC" id="5.6.2.2" evidence="9"/>
<evidence type="ECO:0000256" key="3">
    <source>
        <dbReference type="ARBA" id="ARBA00022741"/>
    </source>
</evidence>
<organism evidence="12 13">
    <name type="scientific">Candidatus Sediminicultor quintus</name>
    <dbReference type="NCBI Taxonomy" id="1797291"/>
    <lineage>
        <taxon>Bacteria</taxon>
        <taxon>Pseudomonadati</taxon>
        <taxon>Atribacterota</taxon>
        <taxon>Candidatus Phoenicimicrobiia</taxon>
        <taxon>Candidatus Pheonicimicrobiales</taxon>
        <taxon>Candidatus Phoenicimicrobiaceae</taxon>
        <taxon>Candidatus Sediminicultor</taxon>
    </lineage>
</organism>
<comment type="function">
    <text evidence="9">A type II topoisomerase that negatively supercoils closed circular double-stranded (ds) DNA in an ATP-dependent manner to modulate DNA topology and maintain chromosomes in an underwound state. Negative supercoiling favors strand separation, and DNA replication, transcription, recombination and repair, all of which involve strand separation. Also able to catalyze the interconversion of other topological isomers of dsDNA rings, including catenanes and knotted rings. Type II topoisomerases break and join 2 DNA strands simultaneously in an ATP-dependent manner.</text>
</comment>
<dbReference type="GO" id="GO:0005694">
    <property type="term" value="C:chromosome"/>
    <property type="evidence" value="ECO:0007669"/>
    <property type="project" value="InterPro"/>
</dbReference>
<accession>A0A1F5ADJ4</accession>
<dbReference type="Gene3D" id="2.120.10.90">
    <property type="entry name" value="DNA gyrase/topoisomerase IV, subunit A, C-terminal"/>
    <property type="match status" value="1"/>
</dbReference>
<dbReference type="InterPro" id="IPR002205">
    <property type="entry name" value="Topo_IIA_dom_A"/>
</dbReference>
<sequence>MKEAYLSYAMSVIIGRALPDVRDGLKPVHRRALYSMEKMGNTPDKAYKKSARIVGDIIGKYHPHGDIAVYDTIVRMAQDFSYRYPLVDGQGNFGSIDGDSAAAQRYTEIRMSKIAQELLADIGKETVNLVPNYDNSLQEPEVLPAKIPQLLLNGSSGIAVGMATNIPPHNLGEVVDGAIMIIEDPQVSIQELMTVINGPDFPTGGIICGKTGIKTAYQTGKGIIKVQAAVFTEGVDGEKNGGKKNPRIIIKELPYQVNKANLIGDIAQLVQDKKILDITNLRDESDRKGMRVVIELKRGANVDIVLNNLYKHTKMKTTFGINILAISQGRPKTFNLKELLECFLAHRKEVVERRTRYELRKARERAHILEGLKIALSNIDEVVQIIKKSDNVKTAHDKLKSRFGLSDIQAQAILDMRLQRLTSLETEKILEEYLELIKRIAYLEDILQNEKKLMLIIRDELLEMKEKYGDERRTKIIEEEGEYEIEDFITLEDIVITYTRDGYLKRLPLSTYRKQRRGGKGKIGMTTKLEDFVDQVFVTTNLHDILFFTSKGMVYRRRAYQIPEGGRTSRGVAAINLLGIEKDEHITTLIPIESNELAESKEENNEKCLFMATKTGKIKKVSLSRFSNLRNIGIIAIRLLPEDELIGVKLAEGNEDVILTTQHGKSIRFSGDPIGPMGRISFGVKGIILRAEDSLVKISLVSPETDKCLLLVTEKGYAKRTLLKEFRVFKRRGSQGLMSIRLTKERGLVVDVKVASEEDEIVLISQQGIVIRVPVKEIRHTGRCTQGVRVMNLAPEDQVASVALVSSEDVDLS</sequence>
<dbReference type="Gene3D" id="1.10.268.10">
    <property type="entry name" value="Topoisomerase, domain 3"/>
    <property type="match status" value="1"/>
</dbReference>
<evidence type="ECO:0000256" key="6">
    <source>
        <dbReference type="ARBA" id="ARBA00023125"/>
    </source>
</evidence>
<dbReference type="PANTHER" id="PTHR43493">
    <property type="entry name" value="DNA GYRASE/TOPOISOMERASE SUBUNIT A"/>
    <property type="match status" value="1"/>
</dbReference>
<dbReference type="GO" id="GO:0034335">
    <property type="term" value="F:DNA negative supercoiling activity"/>
    <property type="evidence" value="ECO:0007669"/>
    <property type="project" value="UniProtKB-ARBA"/>
</dbReference>
<dbReference type="GO" id="GO:0005524">
    <property type="term" value="F:ATP binding"/>
    <property type="evidence" value="ECO:0007669"/>
    <property type="project" value="UniProtKB-UniRule"/>
</dbReference>
<comment type="similarity">
    <text evidence="2 9">Belongs to the type II topoisomerase GyrA/ParC subunit family.</text>
</comment>
<dbReference type="CDD" id="cd00187">
    <property type="entry name" value="TOP4c"/>
    <property type="match status" value="1"/>
</dbReference>
<dbReference type="GO" id="GO:0003677">
    <property type="term" value="F:DNA binding"/>
    <property type="evidence" value="ECO:0007669"/>
    <property type="project" value="UniProtKB-UniRule"/>
</dbReference>
<dbReference type="HAMAP" id="MF_01897">
    <property type="entry name" value="GyrA"/>
    <property type="match status" value="1"/>
</dbReference>
<feature type="short sequence motif" description="GyrA-box" evidence="9">
    <location>
        <begin position="515"/>
        <end position="521"/>
    </location>
</feature>
<comment type="catalytic activity">
    <reaction evidence="1 9 10">
        <text>ATP-dependent breakage, passage and rejoining of double-stranded DNA.</text>
        <dbReference type="EC" id="5.6.2.2"/>
    </reaction>
</comment>
<dbReference type="Gene3D" id="3.90.199.10">
    <property type="entry name" value="Topoisomerase II, domain 5"/>
    <property type="match status" value="1"/>
</dbReference>
<dbReference type="GO" id="GO:0006261">
    <property type="term" value="P:DNA-templated DNA replication"/>
    <property type="evidence" value="ECO:0007669"/>
    <property type="project" value="UniProtKB-UniRule"/>
</dbReference>
<comment type="miscellaneous">
    <text evidence="9">Few gyrases are as efficient as E.coli at forming negative supercoils. Not all organisms have 2 type II topoisomerases; in organisms with a single type II topoisomerase this enzyme also has to decatenate newly replicated chromosomes.</text>
</comment>
<evidence type="ECO:0000313" key="13">
    <source>
        <dbReference type="Proteomes" id="UP000177701"/>
    </source>
</evidence>
<dbReference type="SUPFAM" id="SSF101904">
    <property type="entry name" value="GyrA/ParC C-terminal domain-like"/>
    <property type="match status" value="1"/>
</dbReference>
<evidence type="ECO:0000256" key="4">
    <source>
        <dbReference type="ARBA" id="ARBA00022840"/>
    </source>
</evidence>
<dbReference type="InterPro" id="IPR013760">
    <property type="entry name" value="Topo_IIA-like_dom_sf"/>
</dbReference>
<gene>
    <name evidence="9" type="primary">gyrA</name>
    <name evidence="12" type="ORF">A2V47_02100</name>
</gene>
<dbReference type="Pfam" id="PF03989">
    <property type="entry name" value="DNA_gyraseA_C"/>
    <property type="match status" value="6"/>
</dbReference>
<keyword evidence="9" id="KW-0963">Cytoplasm</keyword>
<evidence type="ECO:0000256" key="10">
    <source>
        <dbReference type="PROSITE-ProRule" id="PRU01384"/>
    </source>
</evidence>
<dbReference type="NCBIfam" id="TIGR01063">
    <property type="entry name" value="gyrA"/>
    <property type="match status" value="1"/>
</dbReference>
<evidence type="ECO:0000256" key="1">
    <source>
        <dbReference type="ARBA" id="ARBA00000185"/>
    </source>
</evidence>
<dbReference type="FunFam" id="2.120.10.90:FF:000005">
    <property type="entry name" value="DNA topoisomerase 4 subunit A"/>
    <property type="match status" value="1"/>
</dbReference>
<dbReference type="AlphaFoldDB" id="A0A1F5ADJ4"/>
<dbReference type="NCBIfam" id="NF004044">
    <property type="entry name" value="PRK05561.1"/>
    <property type="match status" value="1"/>
</dbReference>
<dbReference type="InterPro" id="IPR006691">
    <property type="entry name" value="GyrA/parC_rep"/>
</dbReference>